<keyword evidence="4 6" id="KW-1133">Transmembrane helix</keyword>
<keyword evidence="8" id="KW-1185">Reference proteome</keyword>
<feature type="transmembrane region" description="Helical" evidence="6">
    <location>
        <begin position="40"/>
        <end position="70"/>
    </location>
</feature>
<name>A0AAV2QZ32_MEGNR</name>
<evidence type="ECO:0000256" key="5">
    <source>
        <dbReference type="ARBA" id="ARBA00023136"/>
    </source>
</evidence>
<dbReference type="Proteomes" id="UP001497623">
    <property type="component" value="Unassembled WGS sequence"/>
</dbReference>
<evidence type="ECO:0000256" key="4">
    <source>
        <dbReference type="ARBA" id="ARBA00022989"/>
    </source>
</evidence>
<dbReference type="Gene3D" id="6.10.110.10">
    <property type="match status" value="1"/>
</dbReference>
<sequence>MQQRLFPEVAFSTISKQLENCSRERLACESMMDKIDPKTVGLVIASGVGTVALATVALPAFGFGAAGIAAGSTAAGMMSSAAVANGGGVAAGGAIAACQSAGVLGMAASTKVALGSAGAGVGAALNKWWKSKLC</sequence>
<dbReference type="InterPro" id="IPR009311">
    <property type="entry name" value="IFI6/IFI27-like"/>
</dbReference>
<dbReference type="Pfam" id="PF06140">
    <property type="entry name" value="Ifi-6-16"/>
    <property type="match status" value="1"/>
</dbReference>
<dbReference type="AlphaFoldDB" id="A0AAV2QZ32"/>
<dbReference type="EMBL" id="CAXKWB010013571">
    <property type="protein sequence ID" value="CAL4108207.1"/>
    <property type="molecule type" value="Genomic_DNA"/>
</dbReference>
<keyword evidence="5 6" id="KW-0472">Membrane</keyword>
<dbReference type="GO" id="GO:0001836">
    <property type="term" value="P:release of cytochrome c from mitochondria"/>
    <property type="evidence" value="ECO:0007669"/>
    <property type="project" value="TreeGrafter"/>
</dbReference>
<reference evidence="7 8" key="1">
    <citation type="submission" date="2024-05" db="EMBL/GenBank/DDBJ databases">
        <authorList>
            <person name="Wallberg A."/>
        </authorList>
    </citation>
    <scope>NUCLEOTIDE SEQUENCE [LARGE SCALE GENOMIC DNA]</scope>
</reference>
<gene>
    <name evidence="7" type="ORF">MNOR_LOCUS18742</name>
</gene>
<comment type="caution">
    <text evidence="7">The sequence shown here is derived from an EMBL/GenBank/DDBJ whole genome shotgun (WGS) entry which is preliminary data.</text>
</comment>
<dbReference type="PANTHER" id="PTHR16932:SF18">
    <property type="entry name" value="INTERFERON, ALPHA-INDUCIBLE PROTEIN 27-LIKE 2"/>
    <property type="match status" value="1"/>
</dbReference>
<accession>A0AAV2QZ32</accession>
<organism evidence="7 8">
    <name type="scientific">Meganyctiphanes norvegica</name>
    <name type="common">Northern krill</name>
    <name type="synonym">Thysanopoda norvegica</name>
    <dbReference type="NCBI Taxonomy" id="48144"/>
    <lineage>
        <taxon>Eukaryota</taxon>
        <taxon>Metazoa</taxon>
        <taxon>Ecdysozoa</taxon>
        <taxon>Arthropoda</taxon>
        <taxon>Crustacea</taxon>
        <taxon>Multicrustacea</taxon>
        <taxon>Malacostraca</taxon>
        <taxon>Eumalacostraca</taxon>
        <taxon>Eucarida</taxon>
        <taxon>Euphausiacea</taxon>
        <taxon>Euphausiidae</taxon>
        <taxon>Meganyctiphanes</taxon>
    </lineage>
</organism>
<evidence type="ECO:0000256" key="6">
    <source>
        <dbReference type="SAM" id="Phobius"/>
    </source>
</evidence>
<evidence type="ECO:0000313" key="7">
    <source>
        <dbReference type="EMBL" id="CAL4108207.1"/>
    </source>
</evidence>
<proteinExistence type="inferred from homology"/>
<dbReference type="InterPro" id="IPR038213">
    <property type="entry name" value="IFI6/IFI27-like_sf"/>
</dbReference>
<evidence type="ECO:0000256" key="1">
    <source>
        <dbReference type="ARBA" id="ARBA00004141"/>
    </source>
</evidence>
<dbReference type="PANTHER" id="PTHR16932">
    <property type="entry name" value="INTERFERON ALPHA-INDUCIBLE PROTEIN 27"/>
    <property type="match status" value="1"/>
</dbReference>
<comment type="subcellular location">
    <subcellularLocation>
        <location evidence="1">Membrane</location>
        <topology evidence="1">Multi-pass membrane protein</topology>
    </subcellularLocation>
</comment>
<feature type="non-terminal residue" evidence="7">
    <location>
        <position position="134"/>
    </location>
</feature>
<protein>
    <submittedName>
        <fullName evidence="7">Uncharacterized protein</fullName>
    </submittedName>
</protein>
<evidence type="ECO:0000256" key="3">
    <source>
        <dbReference type="ARBA" id="ARBA00022692"/>
    </source>
</evidence>
<keyword evidence="3 6" id="KW-0812">Transmembrane</keyword>
<evidence type="ECO:0000313" key="8">
    <source>
        <dbReference type="Proteomes" id="UP001497623"/>
    </source>
</evidence>
<dbReference type="GO" id="GO:0031966">
    <property type="term" value="C:mitochondrial membrane"/>
    <property type="evidence" value="ECO:0007669"/>
    <property type="project" value="TreeGrafter"/>
</dbReference>
<comment type="similarity">
    <text evidence="2">Belongs to the IFI6/IFI27 family.</text>
</comment>
<evidence type="ECO:0000256" key="2">
    <source>
        <dbReference type="ARBA" id="ARBA00007262"/>
    </source>
</evidence>
<dbReference type="GO" id="GO:0097193">
    <property type="term" value="P:intrinsic apoptotic signaling pathway"/>
    <property type="evidence" value="ECO:0007669"/>
    <property type="project" value="TreeGrafter"/>
</dbReference>